<proteinExistence type="predicted"/>
<comment type="caution">
    <text evidence="1">The sequence shown here is derived from an EMBL/GenBank/DDBJ whole genome shotgun (WGS) entry which is preliminary data.</text>
</comment>
<organism evidence="1 2">
    <name type="scientific">Kribbella speibonae</name>
    <dbReference type="NCBI Taxonomy" id="1572660"/>
    <lineage>
        <taxon>Bacteria</taxon>
        <taxon>Bacillati</taxon>
        <taxon>Actinomycetota</taxon>
        <taxon>Actinomycetes</taxon>
        <taxon>Propionibacteriales</taxon>
        <taxon>Kribbellaceae</taxon>
        <taxon>Kribbella</taxon>
    </lineage>
</organism>
<protein>
    <recommendedName>
        <fullName evidence="3">HD domain-containing protein</fullName>
    </recommendedName>
</protein>
<evidence type="ECO:0000313" key="2">
    <source>
        <dbReference type="Proteomes" id="UP000292385"/>
    </source>
</evidence>
<dbReference type="EMBL" id="SJJY01000013">
    <property type="protein sequence ID" value="TCC16471.1"/>
    <property type="molecule type" value="Genomic_DNA"/>
</dbReference>
<name>A0ABY1ZSI0_9ACTN</name>
<sequence>MESIGISEAISFTLGPYPVVNIATRWHEIMSEIELLEQPSAIQLNAPEVREIQRRIEIVFIGLWQLRELSKEAGLLSMDAAIDQSQRMSLAHDLGNLVKHRVLTHPPRSHFRPVFGDLTLQREGDSPWRVQWPVSHGADRYEAVEIARGAAEDWRLFLEGPDGLSQPI</sequence>
<dbReference type="Proteomes" id="UP000292385">
    <property type="component" value="Unassembled WGS sequence"/>
</dbReference>
<evidence type="ECO:0008006" key="3">
    <source>
        <dbReference type="Google" id="ProtNLM"/>
    </source>
</evidence>
<reference evidence="1 2" key="1">
    <citation type="submission" date="2019-02" db="EMBL/GenBank/DDBJ databases">
        <title>Kribbella capetownensis sp. nov. and Kribbella speibonae sp. nov., isolated from soil.</title>
        <authorList>
            <person name="Curtis S.M."/>
            <person name="Norton I."/>
            <person name="Everest G.J."/>
            <person name="Meyers P.R."/>
        </authorList>
    </citation>
    <scope>NUCLEOTIDE SEQUENCE [LARGE SCALE GENOMIC DNA]</scope>
    <source>
        <strain evidence="1 2">SK5</strain>
    </source>
</reference>
<evidence type="ECO:0000313" key="1">
    <source>
        <dbReference type="EMBL" id="TCC16471.1"/>
    </source>
</evidence>
<gene>
    <name evidence="1" type="ORF">E0H58_38990</name>
</gene>
<accession>A0ABY1ZSI0</accession>
<dbReference type="RefSeq" id="WP_131468131.1">
    <property type="nucleotide sequence ID" value="NZ_SJJY01000013.1"/>
</dbReference>
<keyword evidence="2" id="KW-1185">Reference proteome</keyword>